<evidence type="ECO:0000256" key="3">
    <source>
        <dbReference type="SAM" id="Phobius"/>
    </source>
</evidence>
<dbReference type="Pfam" id="PF03717">
    <property type="entry name" value="PBP_dimer"/>
    <property type="match status" value="1"/>
</dbReference>
<feature type="non-terminal residue" evidence="6">
    <location>
        <position position="373"/>
    </location>
</feature>
<dbReference type="AlphaFoldDB" id="A0A382JXG6"/>
<sequence>MLKADNIVSHRQYQVAKLLSWLMILLLIARYFQIQIIEHEIYRLKSNTNRIRKVTKNAPRGLILDRSGEILVDNYPVYVLTAIPGEMDDKKNQFNLIARYIESDSSIIHSNYNKYFRGRFVPTRLAKDIGFSQLSNLEENKLNLAGVYYDQIPERYYPNKVRAAHLFGYVKEVDRLIRRDIRNKELYELGDLVGWSGLEKQYESYLMGKRGTYFFEVDASGREVGPASELVDTRPDPGYNIQTTIDHNLQLFIEKLMDNRKGVILIGKPETGGILAATSSPDYSPDLFTGLMTESEWKNIKDDPNTPLINRYIQGTYIPGSIIKMITQISILKEENYDLNMTHYCPGFYQFGDRIYGCWVTDGHGNVNIIQAM</sequence>
<dbReference type="Gene3D" id="3.40.710.10">
    <property type="entry name" value="DD-peptidase/beta-lactamase superfamily"/>
    <property type="match status" value="1"/>
</dbReference>
<evidence type="ECO:0000259" key="5">
    <source>
        <dbReference type="Pfam" id="PF03717"/>
    </source>
</evidence>
<dbReference type="GO" id="GO:0071555">
    <property type="term" value="P:cell wall organization"/>
    <property type="evidence" value="ECO:0007669"/>
    <property type="project" value="TreeGrafter"/>
</dbReference>
<keyword evidence="3" id="KW-1133">Transmembrane helix</keyword>
<evidence type="ECO:0008006" key="7">
    <source>
        <dbReference type="Google" id="ProtNLM"/>
    </source>
</evidence>
<keyword evidence="3" id="KW-0812">Transmembrane</keyword>
<accession>A0A382JXG6</accession>
<evidence type="ECO:0000313" key="6">
    <source>
        <dbReference type="EMBL" id="SVC16032.1"/>
    </source>
</evidence>
<dbReference type="InterPro" id="IPR001460">
    <property type="entry name" value="PCN-bd_Tpept"/>
</dbReference>
<evidence type="ECO:0000256" key="1">
    <source>
        <dbReference type="ARBA" id="ARBA00004370"/>
    </source>
</evidence>
<dbReference type="GO" id="GO:0005886">
    <property type="term" value="C:plasma membrane"/>
    <property type="evidence" value="ECO:0007669"/>
    <property type="project" value="TreeGrafter"/>
</dbReference>
<feature type="domain" description="Penicillin-binding protein transpeptidase" evidence="4">
    <location>
        <begin position="263"/>
        <end position="373"/>
    </location>
</feature>
<feature type="domain" description="Penicillin-binding protein dimerisation" evidence="5">
    <location>
        <begin position="56"/>
        <end position="224"/>
    </location>
</feature>
<protein>
    <recommendedName>
        <fullName evidence="7">Penicillin-binding protein dimerisation domain-containing protein</fullName>
    </recommendedName>
</protein>
<dbReference type="EMBL" id="UINC01076659">
    <property type="protein sequence ID" value="SVC16032.1"/>
    <property type="molecule type" value="Genomic_DNA"/>
</dbReference>
<gene>
    <name evidence="6" type="ORF">METZ01_LOCUS268886</name>
</gene>
<evidence type="ECO:0000256" key="2">
    <source>
        <dbReference type="ARBA" id="ARBA00023136"/>
    </source>
</evidence>
<comment type="subcellular location">
    <subcellularLocation>
        <location evidence="1">Membrane</location>
    </subcellularLocation>
</comment>
<proteinExistence type="predicted"/>
<reference evidence="6" key="1">
    <citation type="submission" date="2018-05" db="EMBL/GenBank/DDBJ databases">
        <authorList>
            <person name="Lanie J.A."/>
            <person name="Ng W.-L."/>
            <person name="Kazmierczak K.M."/>
            <person name="Andrzejewski T.M."/>
            <person name="Davidsen T.M."/>
            <person name="Wayne K.J."/>
            <person name="Tettelin H."/>
            <person name="Glass J.I."/>
            <person name="Rusch D."/>
            <person name="Podicherti R."/>
            <person name="Tsui H.-C.T."/>
            <person name="Winkler M.E."/>
        </authorList>
    </citation>
    <scope>NUCLEOTIDE SEQUENCE</scope>
</reference>
<organism evidence="6">
    <name type="scientific">marine metagenome</name>
    <dbReference type="NCBI Taxonomy" id="408172"/>
    <lineage>
        <taxon>unclassified sequences</taxon>
        <taxon>metagenomes</taxon>
        <taxon>ecological metagenomes</taxon>
    </lineage>
</organism>
<dbReference type="InterPro" id="IPR005311">
    <property type="entry name" value="PBP_dimer"/>
</dbReference>
<dbReference type="SUPFAM" id="SSF56519">
    <property type="entry name" value="Penicillin binding protein dimerisation domain"/>
    <property type="match status" value="1"/>
</dbReference>
<dbReference type="InterPro" id="IPR036138">
    <property type="entry name" value="PBP_dimer_sf"/>
</dbReference>
<dbReference type="PANTHER" id="PTHR30627">
    <property type="entry name" value="PEPTIDOGLYCAN D,D-TRANSPEPTIDASE"/>
    <property type="match status" value="1"/>
</dbReference>
<dbReference type="Pfam" id="PF00905">
    <property type="entry name" value="Transpeptidase"/>
    <property type="match status" value="1"/>
</dbReference>
<dbReference type="SUPFAM" id="SSF56601">
    <property type="entry name" value="beta-lactamase/transpeptidase-like"/>
    <property type="match status" value="1"/>
</dbReference>
<dbReference type="Gene3D" id="3.90.1310.10">
    <property type="entry name" value="Penicillin-binding protein 2a (Domain 2)"/>
    <property type="match status" value="1"/>
</dbReference>
<dbReference type="GO" id="GO:0008658">
    <property type="term" value="F:penicillin binding"/>
    <property type="evidence" value="ECO:0007669"/>
    <property type="project" value="InterPro"/>
</dbReference>
<keyword evidence="2 3" id="KW-0472">Membrane</keyword>
<evidence type="ECO:0000259" key="4">
    <source>
        <dbReference type="Pfam" id="PF00905"/>
    </source>
</evidence>
<dbReference type="InterPro" id="IPR050515">
    <property type="entry name" value="Beta-lactam/transpept"/>
</dbReference>
<name>A0A382JXG6_9ZZZZ</name>
<dbReference type="InterPro" id="IPR012338">
    <property type="entry name" value="Beta-lactam/transpept-like"/>
</dbReference>
<feature type="transmembrane region" description="Helical" evidence="3">
    <location>
        <begin position="12"/>
        <end position="32"/>
    </location>
</feature>